<dbReference type="PIRSF" id="PIRSF001434">
    <property type="entry name" value="CGS"/>
    <property type="match status" value="1"/>
</dbReference>
<dbReference type="GO" id="GO:0030170">
    <property type="term" value="F:pyridoxal phosphate binding"/>
    <property type="evidence" value="ECO:0007669"/>
    <property type="project" value="InterPro"/>
</dbReference>
<dbReference type="AlphaFoldDB" id="A0A261SE44"/>
<evidence type="ECO:0000313" key="11">
    <source>
        <dbReference type="Proteomes" id="UP000217005"/>
    </source>
</evidence>
<comment type="catalytic activity">
    <reaction evidence="7">
        <text>an S-substituted L-cysteine + H2O = a thiol + pyruvate + NH4(+)</text>
        <dbReference type="Rhea" id="RHEA:18121"/>
        <dbReference type="ChEBI" id="CHEBI:15361"/>
        <dbReference type="ChEBI" id="CHEBI:15377"/>
        <dbReference type="ChEBI" id="CHEBI:28938"/>
        <dbReference type="ChEBI" id="CHEBI:29256"/>
        <dbReference type="ChEBI" id="CHEBI:58717"/>
        <dbReference type="EC" id="4.4.1.13"/>
    </reaction>
</comment>
<evidence type="ECO:0000256" key="7">
    <source>
        <dbReference type="ARBA" id="ARBA00047625"/>
    </source>
</evidence>
<gene>
    <name evidence="10" type="primary">metC</name>
    <name evidence="10" type="ORF">CEG14_09540</name>
</gene>
<comment type="caution">
    <text evidence="10">The sequence shown here is derived from an EMBL/GenBank/DDBJ whole genome shotgun (WGS) entry which is preliminary data.</text>
</comment>
<dbReference type="PANTHER" id="PTHR43500">
    <property type="entry name" value="CYSTATHIONINE BETA-LYASE-RELATED"/>
    <property type="match status" value="1"/>
</dbReference>
<reference evidence="10 11" key="1">
    <citation type="submission" date="2017-05" db="EMBL/GenBank/DDBJ databases">
        <title>Complete and WGS of Bordetella genogroups.</title>
        <authorList>
            <person name="Spilker T."/>
            <person name="LiPuma J."/>
        </authorList>
    </citation>
    <scope>NUCLEOTIDE SEQUENCE [LARGE SCALE GENOMIC DNA]</scope>
    <source>
        <strain evidence="10 11">AU17610</strain>
    </source>
</reference>
<dbReference type="InterPro" id="IPR015422">
    <property type="entry name" value="PyrdxlP-dep_Trfase_small"/>
</dbReference>
<dbReference type="EMBL" id="NEVL01000003">
    <property type="protein sequence ID" value="OZI35331.1"/>
    <property type="molecule type" value="Genomic_DNA"/>
</dbReference>
<dbReference type="PANTHER" id="PTHR43500:SF1">
    <property type="entry name" value="CYSTATHIONINE BETA-LYASE-RELATED"/>
    <property type="match status" value="1"/>
</dbReference>
<comment type="pathway">
    <text evidence="5">Amino-acid biosynthesis; L-methionine biosynthesis via de novo pathway; L-homocysteine from L-cystathionine: step 1/1.</text>
</comment>
<dbReference type="InterPro" id="IPR000277">
    <property type="entry name" value="Cys/Met-Metab_PyrdxlP-dep_enz"/>
</dbReference>
<evidence type="ECO:0000256" key="2">
    <source>
        <dbReference type="ARBA" id="ARBA00009077"/>
    </source>
</evidence>
<dbReference type="SUPFAM" id="SSF53383">
    <property type="entry name" value="PLP-dependent transferases"/>
    <property type="match status" value="1"/>
</dbReference>
<evidence type="ECO:0000256" key="5">
    <source>
        <dbReference type="ARBA" id="ARBA00046315"/>
    </source>
</evidence>
<name>A0A261SE44_9BORD</name>
<dbReference type="PROSITE" id="PS00868">
    <property type="entry name" value="CYS_MET_METAB_PP"/>
    <property type="match status" value="1"/>
</dbReference>
<comment type="cofactor">
    <cofactor evidence="1 9">
        <name>pyridoxal 5'-phosphate</name>
        <dbReference type="ChEBI" id="CHEBI:597326"/>
    </cofactor>
</comment>
<comment type="catalytic activity">
    <reaction evidence="6">
        <text>L,L-cystathionine + H2O = L-homocysteine + pyruvate + NH4(+)</text>
        <dbReference type="Rhea" id="RHEA:13965"/>
        <dbReference type="ChEBI" id="CHEBI:15361"/>
        <dbReference type="ChEBI" id="CHEBI:15377"/>
        <dbReference type="ChEBI" id="CHEBI:28938"/>
        <dbReference type="ChEBI" id="CHEBI:58161"/>
        <dbReference type="ChEBI" id="CHEBI:58199"/>
    </reaction>
</comment>
<evidence type="ECO:0000256" key="6">
    <source>
        <dbReference type="ARBA" id="ARBA00047517"/>
    </source>
</evidence>
<keyword evidence="3 8" id="KW-0663">Pyridoxal phosphate</keyword>
<dbReference type="GO" id="GO:0019450">
    <property type="term" value="P:L-cysteine catabolic process to pyruvate"/>
    <property type="evidence" value="ECO:0007669"/>
    <property type="project" value="TreeGrafter"/>
</dbReference>
<feature type="modified residue" description="N6-(pyridoxal phosphate)lysine" evidence="8">
    <location>
        <position position="217"/>
    </location>
</feature>
<dbReference type="InterPro" id="IPR015424">
    <property type="entry name" value="PyrdxlP-dep_Trfase"/>
</dbReference>
<dbReference type="Gene3D" id="3.90.1150.10">
    <property type="entry name" value="Aspartate Aminotransferase, domain 1"/>
    <property type="match status" value="1"/>
</dbReference>
<evidence type="ECO:0000256" key="9">
    <source>
        <dbReference type="RuleBase" id="RU362118"/>
    </source>
</evidence>
<evidence type="ECO:0000256" key="3">
    <source>
        <dbReference type="ARBA" id="ARBA00022898"/>
    </source>
</evidence>
<dbReference type="GO" id="GO:0019346">
    <property type="term" value="P:transsulfuration"/>
    <property type="evidence" value="ECO:0007669"/>
    <property type="project" value="InterPro"/>
</dbReference>
<keyword evidence="4 10" id="KW-0456">Lyase</keyword>
<accession>A0A261SE44</accession>
<evidence type="ECO:0000313" key="10">
    <source>
        <dbReference type="EMBL" id="OZI35331.1"/>
    </source>
</evidence>
<dbReference type="FunFam" id="3.40.640.10:FF:000046">
    <property type="entry name" value="Cystathionine gamma-lyase"/>
    <property type="match status" value="1"/>
</dbReference>
<evidence type="ECO:0000256" key="8">
    <source>
        <dbReference type="PIRSR" id="PIRSR001434-2"/>
    </source>
</evidence>
<dbReference type="RefSeq" id="WP_094826140.1">
    <property type="nucleotide sequence ID" value="NZ_NEVL01000003.1"/>
</dbReference>
<evidence type="ECO:0000256" key="1">
    <source>
        <dbReference type="ARBA" id="ARBA00001933"/>
    </source>
</evidence>
<dbReference type="Proteomes" id="UP000217005">
    <property type="component" value="Unassembled WGS sequence"/>
</dbReference>
<organism evidence="10 11">
    <name type="scientific">Bordetella genomosp. 1</name>
    <dbReference type="NCBI Taxonomy" id="1395607"/>
    <lineage>
        <taxon>Bacteria</taxon>
        <taxon>Pseudomonadati</taxon>
        <taxon>Pseudomonadota</taxon>
        <taxon>Betaproteobacteria</taxon>
        <taxon>Burkholderiales</taxon>
        <taxon>Alcaligenaceae</taxon>
        <taxon>Bordetella</taxon>
    </lineage>
</organism>
<dbReference type="InterPro" id="IPR054542">
    <property type="entry name" value="Cys_met_metab_PP"/>
</dbReference>
<sequence length="406" mass="43868">MSRDNAPHDDADLRTRLIHAGSPGLRDGAGPVNVPVVRTSTVRFADSDAQHRLQARRGAGDRVATYGRHGLDTHQALEEAITTLEGGYRTLLAPSGLSAITLVLLALLKPGEHALVSDSVYAPVRKVDRVLLAQHGITLEYFTPGRDALPELIRDTTRLLYLESPGSLLYEVLDLPALVAQAHARDVLVATDNTWGAGLYYRPLALGADISIQAATKYLAGHSDVMMGSVTAASADVFDRLAAVHDALGLSVGADDAYLTLRGIRTLDVRLARHQVNATEVAHYLAQHPDVVQVYYPPLPQDPGHALWQRDFSGANGLLTFSFAQIDPRAAGAFVDALRYFSIGASWGGYESLALEAAPERLGEHASWRGGRSAVRLHIGLEHPADLIADLERAFEAVRERLKRSA</sequence>
<dbReference type="Pfam" id="PF01053">
    <property type="entry name" value="Cys_Met_Meta_PP"/>
    <property type="match status" value="1"/>
</dbReference>
<proteinExistence type="inferred from homology"/>
<evidence type="ECO:0000256" key="4">
    <source>
        <dbReference type="ARBA" id="ARBA00023239"/>
    </source>
</evidence>
<comment type="similarity">
    <text evidence="2 9">Belongs to the trans-sulfuration enzymes family.</text>
</comment>
<protein>
    <submittedName>
        <fullName evidence="10">Cystathionine beta-lyase</fullName>
    </submittedName>
</protein>
<dbReference type="GO" id="GO:0047804">
    <property type="term" value="F:cysteine-S-conjugate beta-lyase activity"/>
    <property type="evidence" value="ECO:0007669"/>
    <property type="project" value="UniProtKB-EC"/>
</dbReference>
<dbReference type="NCBIfam" id="TIGR01324">
    <property type="entry name" value="cysta_beta_ly_B"/>
    <property type="match status" value="1"/>
</dbReference>
<dbReference type="Gene3D" id="3.40.640.10">
    <property type="entry name" value="Type I PLP-dependent aspartate aminotransferase-like (Major domain)"/>
    <property type="match status" value="1"/>
</dbReference>
<dbReference type="InterPro" id="IPR006233">
    <property type="entry name" value="Cys_b_lyase_bac"/>
</dbReference>
<dbReference type="OrthoDB" id="9805807at2"/>
<dbReference type="InterPro" id="IPR015421">
    <property type="entry name" value="PyrdxlP-dep_Trfase_major"/>
</dbReference>